<name>A0AAF3FJ47_9BILA</name>
<dbReference type="AlphaFoldDB" id="A0AAF3FJ47"/>
<sequence length="123" mass="14255">MSFHKKHKYSWEIFRLISIFFTLMIIFLLVNQAQLQKWSLVSMNDTLDISEELSLQIYDIECYTLNALSFPSYIAITVAAFNAGKNDRLTLPIRVLAVFEHIFKFISTLLMSGALFVKKTPIK</sequence>
<dbReference type="Proteomes" id="UP000887575">
    <property type="component" value="Unassembled WGS sequence"/>
</dbReference>
<evidence type="ECO:0000256" key="1">
    <source>
        <dbReference type="SAM" id="Phobius"/>
    </source>
</evidence>
<keyword evidence="2" id="KW-1185">Reference proteome</keyword>
<reference evidence="3" key="1">
    <citation type="submission" date="2024-02" db="UniProtKB">
        <authorList>
            <consortium name="WormBaseParasite"/>
        </authorList>
    </citation>
    <scope>IDENTIFICATION</scope>
</reference>
<feature type="transmembrane region" description="Helical" evidence="1">
    <location>
        <begin position="63"/>
        <end position="83"/>
    </location>
</feature>
<proteinExistence type="predicted"/>
<keyword evidence="1" id="KW-0472">Membrane</keyword>
<keyword evidence="1" id="KW-1133">Transmembrane helix</keyword>
<evidence type="ECO:0000313" key="2">
    <source>
        <dbReference type="Proteomes" id="UP000887575"/>
    </source>
</evidence>
<keyword evidence="1" id="KW-0812">Transmembrane</keyword>
<protein>
    <submittedName>
        <fullName evidence="3">Uncharacterized protein</fullName>
    </submittedName>
</protein>
<dbReference type="WBParaSite" id="MBELARI_LOCUS6979">
    <property type="protein sequence ID" value="MBELARI_LOCUS6979"/>
    <property type="gene ID" value="MBELARI_LOCUS6979"/>
</dbReference>
<organism evidence="2 3">
    <name type="scientific">Mesorhabditis belari</name>
    <dbReference type="NCBI Taxonomy" id="2138241"/>
    <lineage>
        <taxon>Eukaryota</taxon>
        <taxon>Metazoa</taxon>
        <taxon>Ecdysozoa</taxon>
        <taxon>Nematoda</taxon>
        <taxon>Chromadorea</taxon>
        <taxon>Rhabditida</taxon>
        <taxon>Rhabditina</taxon>
        <taxon>Rhabditomorpha</taxon>
        <taxon>Rhabditoidea</taxon>
        <taxon>Rhabditidae</taxon>
        <taxon>Mesorhabditinae</taxon>
        <taxon>Mesorhabditis</taxon>
    </lineage>
</organism>
<evidence type="ECO:0000313" key="3">
    <source>
        <dbReference type="WBParaSite" id="MBELARI_LOCUS6979"/>
    </source>
</evidence>
<accession>A0AAF3FJ47</accession>
<feature type="transmembrane region" description="Helical" evidence="1">
    <location>
        <begin position="12"/>
        <end position="30"/>
    </location>
</feature>
<feature type="transmembrane region" description="Helical" evidence="1">
    <location>
        <begin position="95"/>
        <end position="117"/>
    </location>
</feature>